<gene>
    <name evidence="2" type="ORF">NDU88_011908</name>
</gene>
<keyword evidence="3" id="KW-1185">Reference proteome</keyword>
<proteinExistence type="predicted"/>
<feature type="signal peptide" evidence="1">
    <location>
        <begin position="1"/>
        <end position="24"/>
    </location>
</feature>
<organism evidence="2 3">
    <name type="scientific">Pleurodeles waltl</name>
    <name type="common">Iberian ribbed newt</name>
    <dbReference type="NCBI Taxonomy" id="8319"/>
    <lineage>
        <taxon>Eukaryota</taxon>
        <taxon>Metazoa</taxon>
        <taxon>Chordata</taxon>
        <taxon>Craniata</taxon>
        <taxon>Vertebrata</taxon>
        <taxon>Euteleostomi</taxon>
        <taxon>Amphibia</taxon>
        <taxon>Batrachia</taxon>
        <taxon>Caudata</taxon>
        <taxon>Salamandroidea</taxon>
        <taxon>Salamandridae</taxon>
        <taxon>Pleurodelinae</taxon>
        <taxon>Pleurodeles</taxon>
    </lineage>
</organism>
<keyword evidence="1" id="KW-0732">Signal</keyword>
<feature type="chain" id="PRO_5043529637" evidence="1">
    <location>
        <begin position="25"/>
        <end position="115"/>
    </location>
</feature>
<name>A0AAV7R1T3_PLEWA</name>
<protein>
    <submittedName>
        <fullName evidence="2">Uncharacterized protein</fullName>
    </submittedName>
</protein>
<dbReference type="AlphaFoldDB" id="A0AAV7R1T3"/>
<evidence type="ECO:0000313" key="3">
    <source>
        <dbReference type="Proteomes" id="UP001066276"/>
    </source>
</evidence>
<evidence type="ECO:0000313" key="2">
    <source>
        <dbReference type="EMBL" id="KAJ1145622.1"/>
    </source>
</evidence>
<evidence type="ECO:0000256" key="1">
    <source>
        <dbReference type="SAM" id="SignalP"/>
    </source>
</evidence>
<dbReference type="EMBL" id="JANPWB010000010">
    <property type="protein sequence ID" value="KAJ1145622.1"/>
    <property type="molecule type" value="Genomic_DNA"/>
</dbReference>
<dbReference type="Proteomes" id="UP001066276">
    <property type="component" value="Chromosome 6"/>
</dbReference>
<sequence length="115" mass="12014">MDRVSPGSCICWLAALGAGGVLRALPASGQARGGAACSELPGCHKTVGTGEGFSLRPRRQEVRGGAGWRGPPQSYRTMAPREVVSPGWAWPGTTRLLCGARLPGGVRRGYRAFPP</sequence>
<accession>A0AAV7R1T3</accession>
<reference evidence="2" key="1">
    <citation type="journal article" date="2022" name="bioRxiv">
        <title>Sequencing and chromosome-scale assembly of the giantPleurodeles waltlgenome.</title>
        <authorList>
            <person name="Brown T."/>
            <person name="Elewa A."/>
            <person name="Iarovenko S."/>
            <person name="Subramanian E."/>
            <person name="Araus A.J."/>
            <person name="Petzold A."/>
            <person name="Susuki M."/>
            <person name="Suzuki K.-i.T."/>
            <person name="Hayashi T."/>
            <person name="Toyoda A."/>
            <person name="Oliveira C."/>
            <person name="Osipova E."/>
            <person name="Leigh N.D."/>
            <person name="Simon A."/>
            <person name="Yun M.H."/>
        </authorList>
    </citation>
    <scope>NUCLEOTIDE SEQUENCE</scope>
    <source>
        <strain evidence="2">20211129_DDA</strain>
        <tissue evidence="2">Liver</tissue>
    </source>
</reference>
<comment type="caution">
    <text evidence="2">The sequence shown here is derived from an EMBL/GenBank/DDBJ whole genome shotgun (WGS) entry which is preliminary data.</text>
</comment>